<evidence type="ECO:0000256" key="9">
    <source>
        <dbReference type="ARBA" id="ARBA00022801"/>
    </source>
</evidence>
<dbReference type="Gene3D" id="3.40.50.300">
    <property type="entry name" value="P-loop containing nucleotide triphosphate hydrolases"/>
    <property type="match status" value="1"/>
</dbReference>
<accession>A0A8J8NRB9</accession>
<keyword evidence="17" id="KW-0175">Coiled coil</keyword>
<proteinExistence type="predicted"/>
<sequence length="468" mass="53787">MEPINRQLYAQPQQFREDYVPLICMLGLTGSGKSTFCNHIIQQPNQDYPLFEAKSSQHSVTTEIKRVRAKWFDGEGELEVIDVPGFGDSLKRDQAFTDKLFKNIKALGKIDMFILVMKNDRFHVGIWDMISIYREMFGKCWEHLIIVVTGVDFDDHESIEEYIEELERVSSEVSQIFEERLKEKSSAIVPLSLKLVRNNKKRNPIWETALSQSLSQIKRACYSDEKYSTVQMKRVMTKDYLIEYIQTYIRNTASCREQLRKYFEDIEAMKKKIKPLLVKADQNYQSQKLHPEWYVSDLIKSTKDDIQDMIIVEIHKILKNSLKKFKNEAEEVIKQIEEVKVQFDSLLEQRITKYMKVQMAGITASCGGLAIASIDGIGVAAANTFAATGIGLLVLTALVGLAMTIAWNSSEMIDKALDLMMEEIKKKKDELIQKAMDEWDKATQQVMEIAKGRDSICGGNYYGSLIEQ</sequence>
<keyword evidence="14" id="KW-0342">GTP-binding</keyword>
<evidence type="ECO:0000313" key="20">
    <source>
        <dbReference type="EMBL" id="TNV80161.1"/>
    </source>
</evidence>
<feature type="transmembrane region" description="Helical" evidence="18">
    <location>
        <begin position="359"/>
        <end position="379"/>
    </location>
</feature>
<evidence type="ECO:0000256" key="13">
    <source>
        <dbReference type="ARBA" id="ARBA00022989"/>
    </source>
</evidence>
<evidence type="ECO:0000256" key="4">
    <source>
        <dbReference type="ARBA" id="ARBA00022528"/>
    </source>
</evidence>
<keyword evidence="13 18" id="KW-1133">Transmembrane helix</keyword>
<keyword evidence="11" id="KW-0460">Magnesium</keyword>
<evidence type="ECO:0000256" key="17">
    <source>
        <dbReference type="SAM" id="Coils"/>
    </source>
</evidence>
<dbReference type="GO" id="GO:0046872">
    <property type="term" value="F:metal ion binding"/>
    <property type="evidence" value="ECO:0007669"/>
    <property type="project" value="UniProtKB-KW"/>
</dbReference>
<dbReference type="GO" id="GO:0009707">
    <property type="term" value="C:chloroplast outer membrane"/>
    <property type="evidence" value="ECO:0007669"/>
    <property type="project" value="UniProtKB-SubCell"/>
</dbReference>
<dbReference type="Proteomes" id="UP000785679">
    <property type="component" value="Unassembled WGS sequence"/>
</dbReference>
<evidence type="ECO:0000256" key="8">
    <source>
        <dbReference type="ARBA" id="ARBA00022741"/>
    </source>
</evidence>
<gene>
    <name evidence="20" type="ORF">FGO68_gene1575</name>
</gene>
<dbReference type="GO" id="GO:0005525">
    <property type="term" value="F:GTP binding"/>
    <property type="evidence" value="ECO:0007669"/>
    <property type="project" value="UniProtKB-KW"/>
</dbReference>
<dbReference type="AlphaFoldDB" id="A0A8J8NRB9"/>
<keyword evidence="21" id="KW-1185">Reference proteome</keyword>
<keyword evidence="10" id="KW-1002">Plastid outer membrane</keyword>
<keyword evidence="8" id="KW-0547">Nucleotide-binding</keyword>
<evidence type="ECO:0000256" key="7">
    <source>
        <dbReference type="ARBA" id="ARBA00022723"/>
    </source>
</evidence>
<dbReference type="GO" id="GO:0015031">
    <property type="term" value="P:protein transport"/>
    <property type="evidence" value="ECO:0007669"/>
    <property type="project" value="UniProtKB-KW"/>
</dbReference>
<dbReference type="InterPro" id="IPR006703">
    <property type="entry name" value="G_AIG1"/>
</dbReference>
<keyword evidence="9" id="KW-0378">Hydrolase</keyword>
<feature type="transmembrane region" description="Helical" evidence="18">
    <location>
        <begin position="385"/>
        <end position="407"/>
    </location>
</feature>
<keyword evidence="5" id="KW-0934">Plastid</keyword>
<organism evidence="20 21">
    <name type="scientific">Halteria grandinella</name>
    <dbReference type="NCBI Taxonomy" id="5974"/>
    <lineage>
        <taxon>Eukaryota</taxon>
        <taxon>Sar</taxon>
        <taxon>Alveolata</taxon>
        <taxon>Ciliophora</taxon>
        <taxon>Intramacronucleata</taxon>
        <taxon>Spirotrichea</taxon>
        <taxon>Stichotrichia</taxon>
        <taxon>Sporadotrichida</taxon>
        <taxon>Halteriidae</taxon>
        <taxon>Halteria</taxon>
    </lineage>
</organism>
<evidence type="ECO:0000256" key="3">
    <source>
        <dbReference type="ARBA" id="ARBA00022448"/>
    </source>
</evidence>
<feature type="domain" description="AIG1-type G" evidence="19">
    <location>
        <begin position="23"/>
        <end position="180"/>
    </location>
</feature>
<keyword evidence="6 18" id="KW-0812">Transmembrane</keyword>
<evidence type="ECO:0000256" key="11">
    <source>
        <dbReference type="ARBA" id="ARBA00022842"/>
    </source>
</evidence>
<dbReference type="InterPro" id="IPR027417">
    <property type="entry name" value="P-loop_NTPase"/>
</dbReference>
<keyword evidence="3" id="KW-0813">Transport</keyword>
<dbReference type="SUPFAM" id="SSF52540">
    <property type="entry name" value="P-loop containing nucleoside triphosphate hydrolases"/>
    <property type="match status" value="1"/>
</dbReference>
<comment type="cofactor">
    <cofactor evidence="1">
        <name>Mg(2+)</name>
        <dbReference type="ChEBI" id="CHEBI:18420"/>
    </cofactor>
</comment>
<dbReference type="Pfam" id="PF04548">
    <property type="entry name" value="AIG1"/>
    <property type="match status" value="1"/>
</dbReference>
<dbReference type="PANTHER" id="PTHR10903:SF135">
    <property type="entry name" value="TRANSLOCASE OF CHLOROPLAST 120, CHLOROPLASTIC-RELATED"/>
    <property type="match status" value="1"/>
</dbReference>
<evidence type="ECO:0000259" key="19">
    <source>
        <dbReference type="Pfam" id="PF04548"/>
    </source>
</evidence>
<protein>
    <recommendedName>
        <fullName evidence="19">AIG1-type G domain-containing protein</fullName>
    </recommendedName>
</protein>
<dbReference type="OrthoDB" id="8954335at2759"/>
<evidence type="ECO:0000313" key="21">
    <source>
        <dbReference type="Proteomes" id="UP000785679"/>
    </source>
</evidence>
<evidence type="ECO:0000256" key="2">
    <source>
        <dbReference type="ARBA" id="ARBA00004167"/>
    </source>
</evidence>
<reference evidence="20" key="1">
    <citation type="submission" date="2019-06" db="EMBL/GenBank/DDBJ databases">
        <authorList>
            <person name="Zheng W."/>
        </authorList>
    </citation>
    <scope>NUCLEOTIDE SEQUENCE</scope>
    <source>
        <strain evidence="20">QDHG01</strain>
    </source>
</reference>
<evidence type="ECO:0000256" key="1">
    <source>
        <dbReference type="ARBA" id="ARBA00001946"/>
    </source>
</evidence>
<keyword evidence="15 18" id="KW-0472">Membrane</keyword>
<dbReference type="InterPro" id="IPR045058">
    <property type="entry name" value="GIMA/IAN/Toc"/>
</dbReference>
<dbReference type="PANTHER" id="PTHR10903">
    <property type="entry name" value="GTPASE, IMAP FAMILY MEMBER-RELATED"/>
    <property type="match status" value="1"/>
</dbReference>
<feature type="coiled-coil region" evidence="17">
    <location>
        <begin position="315"/>
        <end position="349"/>
    </location>
</feature>
<evidence type="ECO:0000256" key="12">
    <source>
        <dbReference type="ARBA" id="ARBA00022927"/>
    </source>
</evidence>
<evidence type="ECO:0000256" key="5">
    <source>
        <dbReference type="ARBA" id="ARBA00022640"/>
    </source>
</evidence>
<evidence type="ECO:0000256" key="18">
    <source>
        <dbReference type="SAM" id="Phobius"/>
    </source>
</evidence>
<keyword evidence="12" id="KW-0653">Protein transport</keyword>
<comment type="subcellular location">
    <subcellularLocation>
        <location evidence="2">Membrane</location>
        <topology evidence="2">Single-pass membrane protein</topology>
    </subcellularLocation>
    <subcellularLocation>
        <location evidence="16">Plastid</location>
        <location evidence="16">Chloroplast outer membrane</location>
    </subcellularLocation>
</comment>
<evidence type="ECO:0000256" key="14">
    <source>
        <dbReference type="ARBA" id="ARBA00023134"/>
    </source>
</evidence>
<dbReference type="GO" id="GO:0016787">
    <property type="term" value="F:hydrolase activity"/>
    <property type="evidence" value="ECO:0007669"/>
    <property type="project" value="UniProtKB-KW"/>
</dbReference>
<name>A0A8J8NRB9_HALGN</name>
<keyword evidence="4" id="KW-0150">Chloroplast</keyword>
<evidence type="ECO:0000256" key="10">
    <source>
        <dbReference type="ARBA" id="ARBA00022805"/>
    </source>
</evidence>
<comment type="caution">
    <text evidence="20">The sequence shown here is derived from an EMBL/GenBank/DDBJ whole genome shotgun (WGS) entry which is preliminary data.</text>
</comment>
<evidence type="ECO:0000256" key="16">
    <source>
        <dbReference type="ARBA" id="ARBA00024013"/>
    </source>
</evidence>
<dbReference type="EMBL" id="RRYP01007895">
    <property type="protein sequence ID" value="TNV80161.1"/>
    <property type="molecule type" value="Genomic_DNA"/>
</dbReference>
<evidence type="ECO:0000256" key="6">
    <source>
        <dbReference type="ARBA" id="ARBA00022692"/>
    </source>
</evidence>
<evidence type="ECO:0000256" key="15">
    <source>
        <dbReference type="ARBA" id="ARBA00023136"/>
    </source>
</evidence>
<keyword evidence="7" id="KW-0479">Metal-binding</keyword>